<protein>
    <submittedName>
        <fullName evidence="1">Uncharacterized protein</fullName>
    </submittedName>
</protein>
<accession>A0ACB8D3B0</accession>
<evidence type="ECO:0000313" key="1">
    <source>
        <dbReference type="EMBL" id="KAH7958886.1"/>
    </source>
</evidence>
<evidence type="ECO:0000313" key="2">
    <source>
        <dbReference type="Proteomes" id="UP000821865"/>
    </source>
</evidence>
<sequence>MVVQPFLTVFQSDSPNTFFLAKELETVLRSLLARFVKRSVLTEATSITKLLRIDVHDTANYTSLEKVDVGRVAEKILKSGKASTKCVFEFRGECRKFIVNMILKIMERSPLRYPLVRGLSCFDPREMAKTELCLGKLKVVLNCLIDSYKLLSEHKSDIVCAQYIQFCQEKRHELQNYERDHERLDVLFVRLLKHDPAFSMLWEVLKVLLLLSHGQASVERGFSVNKQIAVGNMAELSYISQRVICEAVKTHGGLLNVPLSKELKSSVRQARHRYALYMDEQKKQAVAERVTLKRKALELELQSMQEKKTKLQKTLKCLQESADRFSEGAEAKNDLTYLVKANSFRRTAKEKEVEITALEREINAKIGLLS</sequence>
<gene>
    <name evidence="1" type="ORF">HPB49_006123</name>
</gene>
<organism evidence="1 2">
    <name type="scientific">Dermacentor silvarum</name>
    <name type="common">Tick</name>
    <dbReference type="NCBI Taxonomy" id="543639"/>
    <lineage>
        <taxon>Eukaryota</taxon>
        <taxon>Metazoa</taxon>
        <taxon>Ecdysozoa</taxon>
        <taxon>Arthropoda</taxon>
        <taxon>Chelicerata</taxon>
        <taxon>Arachnida</taxon>
        <taxon>Acari</taxon>
        <taxon>Parasitiformes</taxon>
        <taxon>Ixodida</taxon>
        <taxon>Ixodoidea</taxon>
        <taxon>Ixodidae</taxon>
        <taxon>Rhipicephalinae</taxon>
        <taxon>Dermacentor</taxon>
    </lineage>
</organism>
<reference evidence="1" key="1">
    <citation type="submission" date="2020-05" db="EMBL/GenBank/DDBJ databases">
        <title>Large-scale comparative analyses of tick genomes elucidate their genetic diversity and vector capacities.</title>
        <authorList>
            <person name="Jia N."/>
            <person name="Wang J."/>
            <person name="Shi W."/>
            <person name="Du L."/>
            <person name="Sun Y."/>
            <person name="Zhan W."/>
            <person name="Jiang J."/>
            <person name="Wang Q."/>
            <person name="Zhang B."/>
            <person name="Ji P."/>
            <person name="Sakyi L.B."/>
            <person name="Cui X."/>
            <person name="Yuan T."/>
            <person name="Jiang B."/>
            <person name="Yang W."/>
            <person name="Lam T.T.-Y."/>
            <person name="Chang Q."/>
            <person name="Ding S."/>
            <person name="Wang X."/>
            <person name="Zhu J."/>
            <person name="Ruan X."/>
            <person name="Zhao L."/>
            <person name="Wei J."/>
            <person name="Que T."/>
            <person name="Du C."/>
            <person name="Cheng J."/>
            <person name="Dai P."/>
            <person name="Han X."/>
            <person name="Huang E."/>
            <person name="Gao Y."/>
            <person name="Liu J."/>
            <person name="Shao H."/>
            <person name="Ye R."/>
            <person name="Li L."/>
            <person name="Wei W."/>
            <person name="Wang X."/>
            <person name="Wang C."/>
            <person name="Yang T."/>
            <person name="Huo Q."/>
            <person name="Li W."/>
            <person name="Guo W."/>
            <person name="Chen H."/>
            <person name="Zhou L."/>
            <person name="Ni X."/>
            <person name="Tian J."/>
            <person name="Zhou Y."/>
            <person name="Sheng Y."/>
            <person name="Liu T."/>
            <person name="Pan Y."/>
            <person name="Xia L."/>
            <person name="Li J."/>
            <person name="Zhao F."/>
            <person name="Cao W."/>
        </authorList>
    </citation>
    <scope>NUCLEOTIDE SEQUENCE</scope>
    <source>
        <strain evidence="1">Dsil-2018</strain>
    </source>
</reference>
<name>A0ACB8D3B0_DERSI</name>
<keyword evidence="2" id="KW-1185">Reference proteome</keyword>
<proteinExistence type="predicted"/>
<dbReference type="Proteomes" id="UP000821865">
    <property type="component" value="Chromosome 3"/>
</dbReference>
<comment type="caution">
    <text evidence="1">The sequence shown here is derived from an EMBL/GenBank/DDBJ whole genome shotgun (WGS) entry which is preliminary data.</text>
</comment>
<dbReference type="EMBL" id="CM023472">
    <property type="protein sequence ID" value="KAH7958886.1"/>
    <property type="molecule type" value="Genomic_DNA"/>
</dbReference>